<reference evidence="2" key="1">
    <citation type="submission" date="2021-01" db="EMBL/GenBank/DDBJ databases">
        <authorList>
            <person name="Li R."/>
            <person name="Bekaert M."/>
        </authorList>
    </citation>
    <scope>NUCLEOTIDE SEQUENCE</scope>
    <source>
        <strain evidence="2">Farmed</strain>
    </source>
</reference>
<feature type="transmembrane region" description="Helical" evidence="1">
    <location>
        <begin position="246"/>
        <end position="269"/>
    </location>
</feature>
<feature type="transmembrane region" description="Helical" evidence="1">
    <location>
        <begin position="48"/>
        <end position="64"/>
    </location>
</feature>
<evidence type="ECO:0000313" key="3">
    <source>
        <dbReference type="Proteomes" id="UP000597762"/>
    </source>
</evidence>
<feature type="transmembrane region" description="Helical" evidence="1">
    <location>
        <begin position="188"/>
        <end position="206"/>
    </location>
</feature>
<proteinExistence type="predicted"/>
<organism evidence="2 3">
    <name type="scientific">Acanthosepion pharaonis</name>
    <name type="common">Pharaoh cuttlefish</name>
    <name type="synonym">Sepia pharaonis</name>
    <dbReference type="NCBI Taxonomy" id="158019"/>
    <lineage>
        <taxon>Eukaryota</taxon>
        <taxon>Metazoa</taxon>
        <taxon>Spiralia</taxon>
        <taxon>Lophotrochozoa</taxon>
        <taxon>Mollusca</taxon>
        <taxon>Cephalopoda</taxon>
        <taxon>Coleoidea</taxon>
        <taxon>Decapodiformes</taxon>
        <taxon>Sepiida</taxon>
        <taxon>Sepiina</taxon>
        <taxon>Sepiidae</taxon>
        <taxon>Acanthosepion</taxon>
    </lineage>
</organism>
<evidence type="ECO:0000313" key="2">
    <source>
        <dbReference type="EMBL" id="CAE1316362.1"/>
    </source>
</evidence>
<dbReference type="EMBL" id="CAHIKZ030004854">
    <property type="protein sequence ID" value="CAE1316362.1"/>
    <property type="molecule type" value="Genomic_DNA"/>
</dbReference>
<dbReference type="AlphaFoldDB" id="A0A812E9E8"/>
<keyword evidence="1" id="KW-1133">Transmembrane helix</keyword>
<dbReference type="Proteomes" id="UP000597762">
    <property type="component" value="Unassembled WGS sequence"/>
</dbReference>
<evidence type="ECO:0000256" key="1">
    <source>
        <dbReference type="SAM" id="Phobius"/>
    </source>
</evidence>
<protein>
    <submittedName>
        <fullName evidence="2">Uncharacterized protein</fullName>
    </submittedName>
</protein>
<gene>
    <name evidence="2" type="ORF">SPHA_67120</name>
</gene>
<accession>A0A812E9E8</accession>
<sequence>MYYIYNHHYCKDCHRPILFFLSLIENYFSFFLVFITVFFFLYILKKSLSFFCFTIFFFISWIRPKDFNPHTSVQLCLFFPLMVICQLQNDDLLLNIVTTCPTNTETSKHIGQIWVLSDFPAVVTLNCLNGNKTKKNHAEVSVKFFIGISSEQMKNEEDVCIMKKFPKYETYQVEVIVSRRYIPILIKSRYIISLPLLFSLSSSSLSSSSPLLSLPLLLFSLFLFSSSLSSSSPLLSLSSFSLLSPLLFFSSLLFLLLSLPLLSLCSILIV</sequence>
<keyword evidence="1" id="KW-0472">Membrane</keyword>
<name>A0A812E9E8_ACAPH</name>
<keyword evidence="1" id="KW-0812">Transmembrane</keyword>
<comment type="caution">
    <text evidence="2">The sequence shown here is derived from an EMBL/GenBank/DDBJ whole genome shotgun (WGS) entry which is preliminary data.</text>
</comment>
<feature type="transmembrane region" description="Helical" evidence="1">
    <location>
        <begin position="17"/>
        <end position="42"/>
    </location>
</feature>
<keyword evidence="3" id="KW-1185">Reference proteome</keyword>